<feature type="transmembrane region" description="Helical" evidence="1">
    <location>
        <begin position="50"/>
        <end position="66"/>
    </location>
</feature>
<keyword evidence="1" id="KW-0472">Membrane</keyword>
<dbReference type="InterPro" id="IPR045968">
    <property type="entry name" value="DUF5924"/>
</dbReference>
<dbReference type="RefSeq" id="WP_110019584.1">
    <property type="nucleotide sequence ID" value="NZ_QGTJ01000010.1"/>
</dbReference>
<evidence type="ECO:0000259" key="3">
    <source>
        <dbReference type="Pfam" id="PF19346"/>
    </source>
</evidence>
<evidence type="ECO:0000256" key="1">
    <source>
        <dbReference type="SAM" id="Phobius"/>
    </source>
</evidence>
<evidence type="ECO:0000313" key="5">
    <source>
        <dbReference type="Proteomes" id="UP000246569"/>
    </source>
</evidence>
<organism evidence="4 5">
    <name type="scientific">Plasticicumulans acidivorans</name>
    <dbReference type="NCBI Taxonomy" id="886464"/>
    <lineage>
        <taxon>Bacteria</taxon>
        <taxon>Pseudomonadati</taxon>
        <taxon>Pseudomonadota</taxon>
        <taxon>Gammaproteobacteria</taxon>
        <taxon>Candidatus Competibacteraceae</taxon>
        <taxon>Plasticicumulans</taxon>
    </lineage>
</organism>
<keyword evidence="5" id="KW-1185">Reference proteome</keyword>
<proteinExistence type="predicted"/>
<protein>
    <recommendedName>
        <fullName evidence="6">DUF2914 family protein</fullName>
    </recommendedName>
</protein>
<feature type="domain" description="DUF5924" evidence="3">
    <location>
        <begin position="17"/>
        <end position="255"/>
    </location>
</feature>
<name>A0A317MSJ3_9GAMM</name>
<accession>A0A317MSJ3</accession>
<dbReference type="Pfam" id="PF19346">
    <property type="entry name" value="DUF5924"/>
    <property type="match status" value="1"/>
</dbReference>
<feature type="domain" description="DUF2914" evidence="2">
    <location>
        <begin position="267"/>
        <end position="331"/>
    </location>
</feature>
<feature type="transmembrane region" description="Helical" evidence="1">
    <location>
        <begin position="169"/>
        <end position="187"/>
    </location>
</feature>
<keyword evidence="1" id="KW-1133">Transmembrane helix</keyword>
<dbReference type="AlphaFoldDB" id="A0A317MSJ3"/>
<dbReference type="InterPro" id="IPR022606">
    <property type="entry name" value="DUF2914"/>
</dbReference>
<sequence>MRPGLLPGVIRQPPPALLALIARLRPWWPLVSFASGVGSFLLVERKERLAGLLAGLLLLSWLWLLVEPQLARWRGYPLSARLACWLTQAVHQETLFFVLPFLGHTTDWSSPQALFTVTVGLAGLATIIDPFYEHQLRARRGRYLCFHAFAAGLATLACAPIVFHLDTASSYTLALLIAPLTALPGLLRQRSSTRPLRRPLITVLLVLLAWIAQPWVPPVTLWLDRALLSATLDGREPGTPLDTVTPAQLQRGLYAWSSLHAPLGLKEPIWHVWRHRGQVIDRIALTLEGTSRGRYRTWSRKSAFPSDALGPWSVTLETRGGQRIGRLDFSVVAGR</sequence>
<feature type="transmembrane region" description="Helical" evidence="1">
    <location>
        <begin position="144"/>
        <end position="163"/>
    </location>
</feature>
<dbReference type="OrthoDB" id="6934181at2"/>
<evidence type="ECO:0000259" key="2">
    <source>
        <dbReference type="Pfam" id="PF11141"/>
    </source>
</evidence>
<feature type="transmembrane region" description="Helical" evidence="1">
    <location>
        <begin position="27"/>
        <end position="43"/>
    </location>
</feature>
<feature type="transmembrane region" description="Helical" evidence="1">
    <location>
        <begin position="113"/>
        <end position="132"/>
    </location>
</feature>
<keyword evidence="1" id="KW-0812">Transmembrane</keyword>
<evidence type="ECO:0008006" key="6">
    <source>
        <dbReference type="Google" id="ProtNLM"/>
    </source>
</evidence>
<dbReference type="Proteomes" id="UP000246569">
    <property type="component" value="Unassembled WGS sequence"/>
</dbReference>
<reference evidence="4 5" key="1">
    <citation type="submission" date="2018-05" db="EMBL/GenBank/DDBJ databases">
        <title>Genomic Encyclopedia of Type Strains, Phase IV (KMG-IV): sequencing the most valuable type-strain genomes for metagenomic binning, comparative biology and taxonomic classification.</title>
        <authorList>
            <person name="Goeker M."/>
        </authorList>
    </citation>
    <scope>NUCLEOTIDE SEQUENCE [LARGE SCALE GENOMIC DNA]</scope>
    <source>
        <strain evidence="4 5">DSM 23606</strain>
    </source>
</reference>
<comment type="caution">
    <text evidence="4">The sequence shown here is derived from an EMBL/GenBank/DDBJ whole genome shotgun (WGS) entry which is preliminary data.</text>
</comment>
<dbReference type="Pfam" id="PF11141">
    <property type="entry name" value="DUF2914"/>
    <property type="match status" value="1"/>
</dbReference>
<evidence type="ECO:0000313" key="4">
    <source>
        <dbReference type="EMBL" id="PWV59533.1"/>
    </source>
</evidence>
<gene>
    <name evidence="4" type="ORF">C7443_11078</name>
</gene>
<dbReference type="EMBL" id="QGTJ01000010">
    <property type="protein sequence ID" value="PWV59533.1"/>
    <property type="molecule type" value="Genomic_DNA"/>
</dbReference>
<feature type="transmembrane region" description="Helical" evidence="1">
    <location>
        <begin position="199"/>
        <end position="216"/>
    </location>
</feature>